<dbReference type="Gene3D" id="3.40.50.1820">
    <property type="entry name" value="alpha/beta hydrolase"/>
    <property type="match status" value="1"/>
</dbReference>
<dbReference type="Proteomes" id="UP000053660">
    <property type="component" value="Unassembled WGS sequence"/>
</dbReference>
<accession>A0A0B1TBE4</accession>
<evidence type="ECO:0008006" key="3">
    <source>
        <dbReference type="Google" id="ProtNLM"/>
    </source>
</evidence>
<sequence>MKTSTWQEISSLDLPASVDYVLKNTGQSGLYYIGHSQGTVVMFAKLAEDPDFSNKIRQFHALAPVATVSHIGGLYHIFGHYLMDFADFLLHRIPNTPLVIPKILRKIIEFFCSLPVAQGVCTLDIGFIDGREKMINNFLLHRIPNTPLVIPKILRKIIEFFCSLPVAQGVCTLDIGFIDGREKMINNSRIGLYLCHMPAATSSKNLLHWVQVRHTRDQINQSINEPGYFRWETILAEMNSTIRGNYELPHYTHLDFVFGLNATVDLYQPIIKEIRDDYSRILMLQDNRVHT</sequence>
<reference evidence="1 2" key="1">
    <citation type="submission" date="2014-03" db="EMBL/GenBank/DDBJ databases">
        <title>Draft genome of the hookworm Oesophagostomum dentatum.</title>
        <authorList>
            <person name="Mitreva M."/>
        </authorList>
    </citation>
    <scope>NUCLEOTIDE SEQUENCE [LARGE SCALE GENOMIC DNA]</scope>
    <source>
        <strain evidence="1 2">OD-Hann</strain>
    </source>
</reference>
<gene>
    <name evidence="1" type="ORF">OESDEN_06610</name>
</gene>
<dbReference type="EMBL" id="KN550752">
    <property type="protein sequence ID" value="KHJ93476.1"/>
    <property type="molecule type" value="Genomic_DNA"/>
</dbReference>
<dbReference type="AlphaFoldDB" id="A0A0B1TBE4"/>
<name>A0A0B1TBE4_OESDE</name>
<dbReference type="OrthoDB" id="9974421at2759"/>
<dbReference type="SUPFAM" id="SSF53474">
    <property type="entry name" value="alpha/beta-Hydrolases"/>
    <property type="match status" value="1"/>
</dbReference>
<dbReference type="InterPro" id="IPR029058">
    <property type="entry name" value="AB_hydrolase_fold"/>
</dbReference>
<evidence type="ECO:0000313" key="2">
    <source>
        <dbReference type="Proteomes" id="UP000053660"/>
    </source>
</evidence>
<organism evidence="1 2">
    <name type="scientific">Oesophagostomum dentatum</name>
    <name type="common">Nodular worm</name>
    <dbReference type="NCBI Taxonomy" id="61180"/>
    <lineage>
        <taxon>Eukaryota</taxon>
        <taxon>Metazoa</taxon>
        <taxon>Ecdysozoa</taxon>
        <taxon>Nematoda</taxon>
        <taxon>Chromadorea</taxon>
        <taxon>Rhabditida</taxon>
        <taxon>Rhabditina</taxon>
        <taxon>Rhabditomorpha</taxon>
        <taxon>Strongyloidea</taxon>
        <taxon>Strongylidae</taxon>
        <taxon>Oesophagostomum</taxon>
    </lineage>
</organism>
<dbReference type="PANTHER" id="PTHR11005">
    <property type="entry name" value="LYSOSOMAL ACID LIPASE-RELATED"/>
    <property type="match status" value="1"/>
</dbReference>
<evidence type="ECO:0000313" key="1">
    <source>
        <dbReference type="EMBL" id="KHJ93476.1"/>
    </source>
</evidence>
<proteinExistence type="predicted"/>
<keyword evidence="2" id="KW-1185">Reference proteome</keyword>
<protein>
    <recommendedName>
        <fullName evidence="3">AB hydrolase-1 domain-containing protein</fullName>
    </recommendedName>
</protein>